<dbReference type="Gramene" id="XM_028344957.1">
    <property type="protein sequence ID" value="XP_028200758.1"/>
    <property type="gene ID" value="LOC114385026"/>
</dbReference>
<dbReference type="Proteomes" id="UP000289340">
    <property type="component" value="Chromosome 14"/>
</dbReference>
<dbReference type="Pfam" id="PF02190">
    <property type="entry name" value="LON_substr_bdg"/>
    <property type="match status" value="1"/>
</dbReference>
<keyword evidence="4" id="KW-1185">Reference proteome</keyword>
<accession>A0A445H2I9</accession>
<evidence type="ECO:0000313" key="4">
    <source>
        <dbReference type="Proteomes" id="UP000289340"/>
    </source>
</evidence>
<sequence>MASFPIPQLLPSHTNHSLTCFSSNTNTLPLSSSLLRRRRSLDSLRCSASSEKQPHDDALELPLFPLPLVLFPGAILPLQIFEFRYRIMMHTLLHTDLRFGVIYNDAVSGTAEVGCVGEVVKHERLVDDRFFLVCKGQERFRVNDVVRTKPYLVGRVTWLEDRPSEINVGGDDVEGLAREVEGYMKDVIRLSNRLGGKKGENKEIGNLRRNLFPTPFSFFVGSTFEGAPREQQALLELEDTATRLKREKDTLKNTLNYLTAASAVKDAFPSSS</sequence>
<evidence type="ECO:0000256" key="1">
    <source>
        <dbReference type="SAM" id="Coils"/>
    </source>
</evidence>
<dbReference type="SUPFAM" id="SSF88697">
    <property type="entry name" value="PUA domain-like"/>
    <property type="match status" value="1"/>
</dbReference>
<dbReference type="PROSITE" id="PS51787">
    <property type="entry name" value="LON_N"/>
    <property type="match status" value="1"/>
</dbReference>
<dbReference type="PANTHER" id="PTHR46732">
    <property type="entry name" value="ATP-DEPENDENT PROTEASE LA (LON) DOMAIN PROTEIN"/>
    <property type="match status" value="1"/>
</dbReference>
<dbReference type="PANTHER" id="PTHR46732:SF8">
    <property type="entry name" value="ATP-DEPENDENT PROTEASE LA (LON) DOMAIN PROTEIN"/>
    <property type="match status" value="1"/>
</dbReference>
<keyword evidence="3" id="KW-0645">Protease</keyword>
<dbReference type="Gramene" id="XM_028344956.1">
    <property type="protein sequence ID" value="XP_028200757.1"/>
    <property type="gene ID" value="LOC114385026"/>
</dbReference>
<gene>
    <name evidence="3" type="ORF">D0Y65_037929</name>
</gene>
<evidence type="ECO:0000313" key="3">
    <source>
        <dbReference type="EMBL" id="RZB67834.1"/>
    </source>
</evidence>
<feature type="domain" description="Lon N-terminal" evidence="2">
    <location>
        <begin position="58"/>
        <end position="255"/>
    </location>
</feature>
<organism evidence="3 4">
    <name type="scientific">Glycine soja</name>
    <name type="common">Wild soybean</name>
    <dbReference type="NCBI Taxonomy" id="3848"/>
    <lineage>
        <taxon>Eukaryota</taxon>
        <taxon>Viridiplantae</taxon>
        <taxon>Streptophyta</taxon>
        <taxon>Embryophyta</taxon>
        <taxon>Tracheophyta</taxon>
        <taxon>Spermatophyta</taxon>
        <taxon>Magnoliopsida</taxon>
        <taxon>eudicotyledons</taxon>
        <taxon>Gunneridae</taxon>
        <taxon>Pentapetalae</taxon>
        <taxon>rosids</taxon>
        <taxon>fabids</taxon>
        <taxon>Fabales</taxon>
        <taxon>Fabaceae</taxon>
        <taxon>Papilionoideae</taxon>
        <taxon>50 kb inversion clade</taxon>
        <taxon>NPAAA clade</taxon>
        <taxon>indigoferoid/millettioid clade</taxon>
        <taxon>Phaseoleae</taxon>
        <taxon>Glycine</taxon>
        <taxon>Glycine subgen. Soja</taxon>
    </lineage>
</organism>
<proteinExistence type="predicted"/>
<dbReference type="GO" id="GO:0006508">
    <property type="term" value="P:proteolysis"/>
    <property type="evidence" value="ECO:0007669"/>
    <property type="project" value="UniProtKB-KW"/>
</dbReference>
<dbReference type="InterPro" id="IPR046336">
    <property type="entry name" value="Lon_prtase_N_sf"/>
</dbReference>
<dbReference type="Gene3D" id="2.30.130.40">
    <property type="entry name" value="LON domain-like"/>
    <property type="match status" value="1"/>
</dbReference>
<reference evidence="3 4" key="1">
    <citation type="submission" date="2018-09" db="EMBL/GenBank/DDBJ databases">
        <title>A high-quality reference genome of wild soybean provides a powerful tool to mine soybean genomes.</title>
        <authorList>
            <person name="Xie M."/>
            <person name="Chung C.Y.L."/>
            <person name="Li M.-W."/>
            <person name="Wong F.-L."/>
            <person name="Chan T.-F."/>
            <person name="Lam H.-M."/>
        </authorList>
    </citation>
    <scope>NUCLEOTIDE SEQUENCE [LARGE SCALE GENOMIC DNA]</scope>
    <source>
        <strain evidence="4">cv. W05</strain>
        <tissue evidence="3">Hypocotyl of etiolated seedlings</tissue>
    </source>
</reference>
<feature type="coiled-coil region" evidence="1">
    <location>
        <begin position="227"/>
        <end position="261"/>
    </location>
</feature>
<dbReference type="AlphaFoldDB" id="A0A445H2I9"/>
<comment type="caution">
    <text evidence="3">The sequence shown here is derived from an EMBL/GenBank/DDBJ whole genome shotgun (WGS) entry which is preliminary data.</text>
</comment>
<dbReference type="InterPro" id="IPR015947">
    <property type="entry name" value="PUA-like_sf"/>
</dbReference>
<dbReference type="EMBL" id="QZWG01000014">
    <property type="protein sequence ID" value="RZB67834.1"/>
    <property type="molecule type" value="Genomic_DNA"/>
</dbReference>
<keyword evidence="3" id="KW-0378">Hydrolase</keyword>
<evidence type="ECO:0000259" key="2">
    <source>
        <dbReference type="PROSITE" id="PS51787"/>
    </source>
</evidence>
<name>A0A445H2I9_GLYSO</name>
<dbReference type="InterPro" id="IPR003111">
    <property type="entry name" value="Lon_prtase_N"/>
</dbReference>
<dbReference type="GO" id="GO:0008233">
    <property type="term" value="F:peptidase activity"/>
    <property type="evidence" value="ECO:0007669"/>
    <property type="project" value="UniProtKB-KW"/>
</dbReference>
<dbReference type="SMART" id="SM00464">
    <property type="entry name" value="LON"/>
    <property type="match status" value="1"/>
</dbReference>
<protein>
    <submittedName>
        <fullName evidence="3">Lon protease 2</fullName>
    </submittedName>
</protein>
<keyword evidence="1" id="KW-0175">Coiled coil</keyword>